<evidence type="ECO:0000313" key="3">
    <source>
        <dbReference type="Proteomes" id="UP000033428"/>
    </source>
</evidence>
<keyword evidence="3" id="KW-1185">Reference proteome</keyword>
<dbReference type="AlphaFoldDB" id="A0A0F0CJF3"/>
<reference evidence="2 3" key="1">
    <citation type="submission" date="2015-02" db="EMBL/GenBank/DDBJ databases">
        <title>Single-cell genomics of uncultivated deep-branching MTB reveals a conserved set of magnetosome genes.</title>
        <authorList>
            <person name="Kolinko S."/>
            <person name="Richter M."/>
            <person name="Glockner F.O."/>
            <person name="Brachmann A."/>
            <person name="Schuler D."/>
        </authorList>
    </citation>
    <scope>NUCLEOTIDE SEQUENCE [LARGE SCALE GENOMIC DNA]</scope>
    <source>
        <strain evidence="2">SKK-01</strain>
    </source>
</reference>
<comment type="caution">
    <text evidence="2">The sequence shown here is derived from an EMBL/GenBank/DDBJ whole genome shotgun (WGS) entry which is preliminary data.</text>
</comment>
<dbReference type="Proteomes" id="UP000033428">
    <property type="component" value="Unassembled WGS sequence"/>
</dbReference>
<proteinExistence type="predicted"/>
<organism evidence="2 3">
    <name type="scientific">Candidatus Omnitrophus magneticus</name>
    <dbReference type="NCBI Taxonomy" id="1609969"/>
    <lineage>
        <taxon>Bacteria</taxon>
        <taxon>Pseudomonadati</taxon>
        <taxon>Candidatus Omnitrophota</taxon>
        <taxon>Candidatus Omnitrophus</taxon>
    </lineage>
</organism>
<feature type="transmembrane region" description="Helical" evidence="1">
    <location>
        <begin position="59"/>
        <end position="76"/>
    </location>
</feature>
<keyword evidence="1" id="KW-1133">Transmembrane helix</keyword>
<gene>
    <name evidence="2" type="ORF">OMAG_002781</name>
</gene>
<feature type="transmembrane region" description="Helical" evidence="1">
    <location>
        <begin position="21"/>
        <end position="39"/>
    </location>
</feature>
<accession>A0A0F0CJF3</accession>
<feature type="transmembrane region" description="Helical" evidence="1">
    <location>
        <begin position="83"/>
        <end position="104"/>
    </location>
</feature>
<dbReference type="EMBL" id="JYNY01000615">
    <property type="protein sequence ID" value="KJJ83352.1"/>
    <property type="molecule type" value="Genomic_DNA"/>
</dbReference>
<keyword evidence="1" id="KW-0472">Membrane</keyword>
<evidence type="ECO:0000313" key="2">
    <source>
        <dbReference type="EMBL" id="KJJ83352.1"/>
    </source>
</evidence>
<name>A0A0F0CJF3_9BACT</name>
<evidence type="ECO:0000256" key="1">
    <source>
        <dbReference type="SAM" id="Phobius"/>
    </source>
</evidence>
<keyword evidence="1" id="KW-0812">Transmembrane</keyword>
<sequence length="107" mass="12899">MIISSAHFTDSRQLESFSPIFFVRITIDNFLRFIFYTFLYHTYNFHGFPLSRLCHNYDFLFFKIFSLLFTRIDSCLRRNDGWLTLFLLISLHFLNAILVVTQPLSRE</sequence>
<protein>
    <submittedName>
        <fullName evidence="2">Membrane protein</fullName>
    </submittedName>
</protein>